<organism evidence="1 2">
    <name type="scientific">Thauera terpenica 58Eu</name>
    <dbReference type="NCBI Taxonomy" id="1348657"/>
    <lineage>
        <taxon>Bacteria</taxon>
        <taxon>Pseudomonadati</taxon>
        <taxon>Pseudomonadota</taxon>
        <taxon>Betaproteobacteria</taxon>
        <taxon>Rhodocyclales</taxon>
        <taxon>Zoogloeaceae</taxon>
        <taxon>Thauera</taxon>
    </lineage>
</organism>
<dbReference type="PATRIC" id="fig|1348657.5.peg.849"/>
<dbReference type="RefSeq" id="WP_021248295.1">
    <property type="nucleotide sequence ID" value="NZ_ATJV01000042.1"/>
</dbReference>
<dbReference type="AlphaFoldDB" id="T0AV37"/>
<protein>
    <recommendedName>
        <fullName evidence="3">Nucleoside-diphosphate sugar epimerase</fullName>
    </recommendedName>
</protein>
<dbReference type="STRING" id="1348657.M622_11550"/>
<gene>
    <name evidence="1" type="ORF">M622_11550</name>
</gene>
<evidence type="ECO:0000313" key="1">
    <source>
        <dbReference type="EMBL" id="EPZ16724.1"/>
    </source>
</evidence>
<name>T0AV37_9RHOO</name>
<evidence type="ECO:0000313" key="2">
    <source>
        <dbReference type="Proteomes" id="UP000015455"/>
    </source>
</evidence>
<dbReference type="InterPro" id="IPR009367">
    <property type="entry name" value="Elm1-like"/>
</dbReference>
<dbReference type="EMBL" id="ATJV01000042">
    <property type="protein sequence ID" value="EPZ16724.1"/>
    <property type="molecule type" value="Genomic_DNA"/>
</dbReference>
<dbReference type="eggNOG" id="COG3660">
    <property type="taxonomic scope" value="Bacteria"/>
</dbReference>
<sequence length="338" mass="35731">MSTAKTIAARTEPPLSVWLLSDGAPGHLSQSRGIVDALATRREVKLTTIDLKLRSSMWKRLGRLCLPRIRDTAGWLARTYTLSLPAGRPALIVSSGANTLLANALLARQHAATNVYSGTLKGYDPAAFDCVFTVVALGVACNHVLPLPPVPGELAHPLPAAGGEPLIAVLVGGDGAGYVFKDADWRAFADGLAALARREGARLLLTSSRRSGAAAEDLLRASLPPELLADAVWWSQAPRKVMRRFLGAASAIVVTEDSLSMVAESLYSGRPVISVSPAMAQPNANDGAALQGYAARGLLARCPIDRLSEARFPARNTPIPDVQAEIADTVLALLERAR</sequence>
<dbReference type="Proteomes" id="UP000015455">
    <property type="component" value="Unassembled WGS sequence"/>
</dbReference>
<comment type="caution">
    <text evidence="1">The sequence shown here is derived from an EMBL/GenBank/DDBJ whole genome shotgun (WGS) entry which is preliminary data.</text>
</comment>
<evidence type="ECO:0008006" key="3">
    <source>
        <dbReference type="Google" id="ProtNLM"/>
    </source>
</evidence>
<proteinExistence type="predicted"/>
<dbReference type="OrthoDB" id="1865at2"/>
<keyword evidence="2" id="KW-1185">Reference proteome</keyword>
<dbReference type="Pfam" id="PF06258">
    <property type="entry name" value="Mito_fiss_Elm1"/>
    <property type="match status" value="1"/>
</dbReference>
<reference evidence="1 2" key="1">
    <citation type="submission" date="2013-06" db="EMBL/GenBank/DDBJ databases">
        <title>Draft genome sequence of Thauera terpenica.</title>
        <authorList>
            <person name="Liu B."/>
            <person name="Frostegard A.H."/>
            <person name="Shapleigh J.P."/>
        </authorList>
    </citation>
    <scope>NUCLEOTIDE SEQUENCE [LARGE SCALE GENOMIC DNA]</scope>
    <source>
        <strain evidence="1 2">58Eu</strain>
    </source>
</reference>
<accession>T0AV37</accession>